<evidence type="ECO:0000256" key="3">
    <source>
        <dbReference type="ARBA" id="ARBA00048741"/>
    </source>
</evidence>
<proteinExistence type="predicted"/>
<gene>
    <name evidence="5" type="ORF">DI526_06935</name>
</gene>
<dbReference type="GO" id="GO:0004066">
    <property type="term" value="F:asparagine synthase (glutamine-hydrolyzing) activity"/>
    <property type="evidence" value="ECO:0007669"/>
    <property type="project" value="UniProtKB-EC"/>
</dbReference>
<dbReference type="RefSeq" id="WP_304275888.1">
    <property type="nucleotide sequence ID" value="NZ_QFQZ01000015.1"/>
</dbReference>
<dbReference type="EMBL" id="QFQZ01000015">
    <property type="protein sequence ID" value="PZR35487.1"/>
    <property type="molecule type" value="Genomic_DNA"/>
</dbReference>
<dbReference type="SUPFAM" id="SSF52402">
    <property type="entry name" value="Adenine nucleotide alpha hydrolases-like"/>
    <property type="match status" value="1"/>
</dbReference>
<dbReference type="InterPro" id="IPR001962">
    <property type="entry name" value="Asn_synthase"/>
</dbReference>
<dbReference type="InterPro" id="IPR014729">
    <property type="entry name" value="Rossmann-like_a/b/a_fold"/>
</dbReference>
<protein>
    <recommendedName>
        <fullName evidence="2">asparagine synthase (glutamine-hydrolyzing)</fullName>
        <ecNumber evidence="2">6.3.5.4</ecNumber>
    </recommendedName>
</protein>
<dbReference type="Gene3D" id="3.40.50.620">
    <property type="entry name" value="HUPs"/>
    <property type="match status" value="1"/>
</dbReference>
<dbReference type="AlphaFoldDB" id="A0A2W5V9Z8"/>
<dbReference type="GO" id="GO:0006529">
    <property type="term" value="P:asparagine biosynthetic process"/>
    <property type="evidence" value="ECO:0007669"/>
    <property type="project" value="InterPro"/>
</dbReference>
<comment type="caution">
    <text evidence="5">The sequence shown here is derived from an EMBL/GenBank/DDBJ whole genome shotgun (WGS) entry which is preliminary data.</text>
</comment>
<dbReference type="PANTHER" id="PTHR43284:SF1">
    <property type="entry name" value="ASPARAGINE SYNTHETASE"/>
    <property type="match status" value="1"/>
</dbReference>
<evidence type="ECO:0000256" key="1">
    <source>
        <dbReference type="ARBA" id="ARBA00005187"/>
    </source>
</evidence>
<comment type="catalytic activity">
    <reaction evidence="3">
        <text>L-aspartate + L-glutamine + ATP + H2O = L-asparagine + L-glutamate + AMP + diphosphate + H(+)</text>
        <dbReference type="Rhea" id="RHEA:12228"/>
        <dbReference type="ChEBI" id="CHEBI:15377"/>
        <dbReference type="ChEBI" id="CHEBI:15378"/>
        <dbReference type="ChEBI" id="CHEBI:29985"/>
        <dbReference type="ChEBI" id="CHEBI:29991"/>
        <dbReference type="ChEBI" id="CHEBI:30616"/>
        <dbReference type="ChEBI" id="CHEBI:33019"/>
        <dbReference type="ChEBI" id="CHEBI:58048"/>
        <dbReference type="ChEBI" id="CHEBI:58359"/>
        <dbReference type="ChEBI" id="CHEBI:456215"/>
        <dbReference type="EC" id="6.3.5.4"/>
    </reaction>
</comment>
<organism evidence="5 6">
    <name type="scientific">Caulobacter segnis</name>
    <dbReference type="NCBI Taxonomy" id="88688"/>
    <lineage>
        <taxon>Bacteria</taxon>
        <taxon>Pseudomonadati</taxon>
        <taxon>Pseudomonadota</taxon>
        <taxon>Alphaproteobacteria</taxon>
        <taxon>Caulobacterales</taxon>
        <taxon>Caulobacteraceae</taxon>
        <taxon>Caulobacter</taxon>
    </lineage>
</organism>
<accession>A0A2W5V9Z8</accession>
<feature type="domain" description="Asparagine synthetase" evidence="4">
    <location>
        <begin position="214"/>
        <end position="571"/>
    </location>
</feature>
<evidence type="ECO:0000256" key="2">
    <source>
        <dbReference type="ARBA" id="ARBA00012737"/>
    </source>
</evidence>
<dbReference type="PANTHER" id="PTHR43284">
    <property type="entry name" value="ASPARAGINE SYNTHETASE (GLUTAMINE-HYDROLYZING)"/>
    <property type="match status" value="1"/>
</dbReference>
<dbReference type="InterPro" id="IPR051786">
    <property type="entry name" value="ASN_synthetase/amidase"/>
</dbReference>
<evidence type="ECO:0000313" key="5">
    <source>
        <dbReference type="EMBL" id="PZR35487.1"/>
    </source>
</evidence>
<dbReference type="Proteomes" id="UP000249393">
    <property type="component" value="Unassembled WGS sequence"/>
</dbReference>
<name>A0A2W5V9Z8_9CAUL</name>
<evidence type="ECO:0000259" key="4">
    <source>
        <dbReference type="Pfam" id="PF00733"/>
    </source>
</evidence>
<evidence type="ECO:0000313" key="6">
    <source>
        <dbReference type="Proteomes" id="UP000249393"/>
    </source>
</evidence>
<dbReference type="EC" id="6.3.5.4" evidence="2"/>
<reference evidence="5 6" key="1">
    <citation type="submission" date="2017-08" db="EMBL/GenBank/DDBJ databases">
        <title>Infants hospitalized years apart are colonized by the same room-sourced microbial strains.</title>
        <authorList>
            <person name="Brooks B."/>
            <person name="Olm M.R."/>
            <person name="Firek B.A."/>
            <person name="Baker R."/>
            <person name="Thomas B.C."/>
            <person name="Morowitz M.J."/>
            <person name="Banfield J.F."/>
        </authorList>
    </citation>
    <scope>NUCLEOTIDE SEQUENCE [LARGE SCALE GENOMIC DNA]</scope>
    <source>
        <strain evidence="5">S2_003_000_R2_4</strain>
    </source>
</reference>
<sequence>MKYVAIGRAALRFPRDPFDAVVARAAGLGLEHLVDGETFAVFVDGATPRIPIEGGGGVVLGRAWSREEQPAPVELIDASIADPASLLREIWGAYVAFTVAPDKATVRVLRDPSGAVGCYRLSSRGLVILCSDLAVADALGVIEPHVDWGFIGPHIAYGGLRSIRTGLRSVREVLPGMAIALGQEDLGPTPVWTPAPFIASDQQILEPARAAHLLADEVKRCVGAMADAEKTLALELSGGLDSSILCAALADRAAVFAVNCATRRPEGDERRYAETVAQATGTSLTVVELQQAQMNLLSPAAKLLPRPGRSSGLDAIDQAFLKFGQSHRVSAFFSGGGGDNVFCSLRSAGPVVDQMRSQGLGPDVLQTALSVAKIHRTTLWSVLAQALKLARRPDAAMRPVLRDGFLRADGGLSPPDPHPWLDLPGLNLPGRYRHIHSLAWIHGLIEGHDRAAYAPMVFPLLAQPIVELCLRIPTWLWVEGGIDRAIARRAFRGQVPDLVLERRTKGRIDREIAGAFDAQRPALRDHLLGGLLAQNGVIDVEAVERFLRRPLKDSEAGITALVALADAETWARGWEAYRPPDYGRAD</sequence>
<dbReference type="Pfam" id="PF00733">
    <property type="entry name" value="Asn_synthase"/>
    <property type="match status" value="1"/>
</dbReference>
<comment type="pathway">
    <text evidence="1">Amino-acid biosynthesis; L-asparagine biosynthesis; L-asparagine from L-aspartate (L-Gln route): step 1/1.</text>
</comment>